<evidence type="ECO:0000256" key="1">
    <source>
        <dbReference type="ARBA" id="ARBA00001968"/>
    </source>
</evidence>
<name>A0AA47N3X2_MERPO</name>
<dbReference type="GO" id="GO:0004518">
    <property type="term" value="F:nuclease activity"/>
    <property type="evidence" value="ECO:0007669"/>
    <property type="project" value="UniProtKB-KW"/>
</dbReference>
<evidence type="ECO:0000256" key="4">
    <source>
        <dbReference type="ARBA" id="ARBA00022722"/>
    </source>
</evidence>
<keyword evidence="7" id="KW-0539">Nucleus</keyword>
<comment type="subcellular location">
    <subcellularLocation>
        <location evidence="2">Nucleus</location>
    </subcellularLocation>
</comment>
<dbReference type="AlphaFoldDB" id="A0AA47N3X2"/>
<gene>
    <name evidence="9" type="ORF">N1851_007601</name>
</gene>
<keyword evidence="10" id="KW-1185">Reference proteome</keyword>
<organism evidence="9 10">
    <name type="scientific">Merluccius polli</name>
    <name type="common">Benguela hake</name>
    <name type="synonym">Merluccius cadenati</name>
    <dbReference type="NCBI Taxonomy" id="89951"/>
    <lineage>
        <taxon>Eukaryota</taxon>
        <taxon>Metazoa</taxon>
        <taxon>Chordata</taxon>
        <taxon>Craniata</taxon>
        <taxon>Vertebrata</taxon>
        <taxon>Euteleostomi</taxon>
        <taxon>Actinopterygii</taxon>
        <taxon>Neopterygii</taxon>
        <taxon>Teleostei</taxon>
        <taxon>Neoteleostei</taxon>
        <taxon>Acanthomorphata</taxon>
        <taxon>Zeiogadaria</taxon>
        <taxon>Gadariae</taxon>
        <taxon>Gadiformes</taxon>
        <taxon>Gadoidei</taxon>
        <taxon>Merlucciidae</taxon>
        <taxon>Merluccius</taxon>
    </lineage>
</organism>
<evidence type="ECO:0000256" key="7">
    <source>
        <dbReference type="ARBA" id="ARBA00023242"/>
    </source>
</evidence>
<dbReference type="PANTHER" id="PTHR22930">
    <property type="match status" value="1"/>
</dbReference>
<dbReference type="GO" id="GO:0016787">
    <property type="term" value="F:hydrolase activity"/>
    <property type="evidence" value="ECO:0007669"/>
    <property type="project" value="UniProtKB-KW"/>
</dbReference>
<keyword evidence="4" id="KW-0540">Nuclease</keyword>
<reference evidence="9" key="1">
    <citation type="journal article" date="2023" name="Front. Mar. Sci.">
        <title>A new Merluccius polli reference genome to investigate the effects of global change in West African waters.</title>
        <authorList>
            <person name="Mateo J.L."/>
            <person name="Blanco-Fernandez C."/>
            <person name="Garcia-Vazquez E."/>
            <person name="Machado-Schiaffino G."/>
        </authorList>
    </citation>
    <scope>NUCLEOTIDE SEQUENCE</scope>
    <source>
        <strain evidence="9">C29</strain>
        <tissue evidence="9">Fin</tissue>
    </source>
</reference>
<evidence type="ECO:0000313" key="10">
    <source>
        <dbReference type="Proteomes" id="UP001174136"/>
    </source>
</evidence>
<keyword evidence="6" id="KW-0378">Hydrolase</keyword>
<dbReference type="InterPro" id="IPR027806">
    <property type="entry name" value="HARBI1_dom"/>
</dbReference>
<comment type="cofactor">
    <cofactor evidence="1">
        <name>a divalent metal cation</name>
        <dbReference type="ChEBI" id="CHEBI:60240"/>
    </cofactor>
</comment>
<dbReference type="GO" id="GO:0005634">
    <property type="term" value="C:nucleus"/>
    <property type="evidence" value="ECO:0007669"/>
    <property type="project" value="UniProtKB-SubCell"/>
</dbReference>
<dbReference type="Proteomes" id="UP001174136">
    <property type="component" value="Unassembled WGS sequence"/>
</dbReference>
<dbReference type="Pfam" id="PF13359">
    <property type="entry name" value="DDE_Tnp_4"/>
    <property type="match status" value="1"/>
</dbReference>
<evidence type="ECO:0000256" key="5">
    <source>
        <dbReference type="ARBA" id="ARBA00022723"/>
    </source>
</evidence>
<dbReference type="PANTHER" id="PTHR22930:SF85">
    <property type="entry name" value="GH03217P-RELATED"/>
    <property type="match status" value="1"/>
</dbReference>
<evidence type="ECO:0000313" key="9">
    <source>
        <dbReference type="EMBL" id="KAK0151260.1"/>
    </source>
</evidence>
<evidence type="ECO:0000256" key="6">
    <source>
        <dbReference type="ARBA" id="ARBA00022801"/>
    </source>
</evidence>
<dbReference type="InterPro" id="IPR045249">
    <property type="entry name" value="HARBI1-like"/>
</dbReference>
<comment type="similarity">
    <text evidence="3">Belongs to the HARBI1 family.</text>
</comment>
<comment type="caution">
    <text evidence="9">The sequence shown here is derived from an EMBL/GenBank/DDBJ whole genome shotgun (WGS) entry which is preliminary data.</text>
</comment>
<accession>A0AA47N3X2</accession>
<dbReference type="EMBL" id="JAOPHQ010001336">
    <property type="protein sequence ID" value="KAK0151260.1"/>
    <property type="molecule type" value="Genomic_DNA"/>
</dbReference>
<keyword evidence="5" id="KW-0479">Metal-binding</keyword>
<protein>
    <recommendedName>
        <fullName evidence="8">DDE Tnp4 domain-containing protein</fullName>
    </recommendedName>
</protein>
<evidence type="ECO:0000256" key="2">
    <source>
        <dbReference type="ARBA" id="ARBA00004123"/>
    </source>
</evidence>
<evidence type="ECO:0000256" key="3">
    <source>
        <dbReference type="ARBA" id="ARBA00006958"/>
    </source>
</evidence>
<dbReference type="GO" id="GO:0046872">
    <property type="term" value="F:metal ion binding"/>
    <property type="evidence" value="ECO:0007669"/>
    <property type="project" value="UniProtKB-KW"/>
</dbReference>
<proteinExistence type="inferred from homology"/>
<feature type="domain" description="DDE Tnp4" evidence="8">
    <location>
        <begin position="58"/>
        <end position="122"/>
    </location>
</feature>
<evidence type="ECO:0000259" key="8">
    <source>
        <dbReference type="Pfam" id="PF13359"/>
    </source>
</evidence>
<sequence length="125" mass="14572">MAPIFQSLHHRNVTVTTSIVKAGTPSSFKLLLMEREDFGTYMMPGFWDCLHSHTRNNRGVSAGYYILGDSAYRLQNWLLKPFHDTGRLAAEQRMFNYKFSRARVVVENAFGRLKGRWRCLLKRND</sequence>